<sequence length="316" mass="36267">MIVSTSDEFSTLDIESMKETGIDVKIFSCIEEVPLSVRKETEVLVTFGNDLNEKNIYDFERLKWIQLLSAGLEDLPFMQLQEIKPVVSNAKGIHTRPMAEYLISTMLYFEKDFNRYSKLKKDKVWDRSVFVGELVNRKVLIFGTGTIGAEMAKVCSFFDCDVDGVNTTGAEHSQFNRAFTLEEGLKNIGFYDYVVSVLPLTPNTKNMFTKSEFERMKKNAVFINAGRGGLVNEADLAHSIEQGEIKGAALDVFVQEPLPKSHYFWDLDNVLITPHMSAKSIHYLTRCKEIFEQNYKHYENGNIEEMINLVDLHRYY</sequence>
<dbReference type="CDD" id="cd05300">
    <property type="entry name" value="2-Hacid_dh_1"/>
    <property type="match status" value="1"/>
</dbReference>
<gene>
    <name evidence="4" type="ORF">EBO34_12210</name>
</gene>
<evidence type="ECO:0000256" key="1">
    <source>
        <dbReference type="ARBA" id="ARBA00023002"/>
    </source>
</evidence>
<dbReference type="RefSeq" id="WP_122898939.1">
    <property type="nucleotide sequence ID" value="NZ_RHIB01000002.1"/>
</dbReference>
<dbReference type="Pfam" id="PF02826">
    <property type="entry name" value="2-Hacid_dh_C"/>
    <property type="match status" value="1"/>
</dbReference>
<dbReference type="GO" id="GO:0051287">
    <property type="term" value="F:NAD binding"/>
    <property type="evidence" value="ECO:0007669"/>
    <property type="project" value="InterPro"/>
</dbReference>
<accession>A0A3M7TQ02</accession>
<dbReference type="Proteomes" id="UP000278746">
    <property type="component" value="Unassembled WGS sequence"/>
</dbReference>
<dbReference type="SUPFAM" id="SSF51735">
    <property type="entry name" value="NAD(P)-binding Rossmann-fold domains"/>
    <property type="match status" value="1"/>
</dbReference>
<comment type="caution">
    <text evidence="4">The sequence shown here is derived from an EMBL/GenBank/DDBJ whole genome shotgun (WGS) entry which is preliminary data.</text>
</comment>
<dbReference type="OrthoDB" id="9805416at2"/>
<evidence type="ECO:0000313" key="5">
    <source>
        <dbReference type="Proteomes" id="UP000278746"/>
    </source>
</evidence>
<feature type="domain" description="D-isomer specific 2-hydroxyacid dehydrogenase NAD-binding" evidence="3">
    <location>
        <begin position="104"/>
        <end position="277"/>
    </location>
</feature>
<protein>
    <submittedName>
        <fullName evidence="4">D-2-hydroxyacid dehydrogenase</fullName>
    </submittedName>
</protein>
<dbReference type="InterPro" id="IPR006140">
    <property type="entry name" value="D-isomer_DH_NAD-bd"/>
</dbReference>
<keyword evidence="1" id="KW-0560">Oxidoreductase</keyword>
<dbReference type="AlphaFoldDB" id="A0A3M7TQ02"/>
<dbReference type="EMBL" id="RHIB01000002">
    <property type="protein sequence ID" value="RNA67491.1"/>
    <property type="molecule type" value="Genomic_DNA"/>
</dbReference>
<dbReference type="Gene3D" id="3.40.50.720">
    <property type="entry name" value="NAD(P)-binding Rossmann-like Domain"/>
    <property type="match status" value="2"/>
</dbReference>
<keyword evidence="2" id="KW-0520">NAD</keyword>
<evidence type="ECO:0000259" key="3">
    <source>
        <dbReference type="Pfam" id="PF02826"/>
    </source>
</evidence>
<dbReference type="InterPro" id="IPR036291">
    <property type="entry name" value="NAD(P)-bd_dom_sf"/>
</dbReference>
<organism evidence="4 5">
    <name type="scientific">Alteribacter keqinensis</name>
    <dbReference type="NCBI Taxonomy" id="2483800"/>
    <lineage>
        <taxon>Bacteria</taxon>
        <taxon>Bacillati</taxon>
        <taxon>Bacillota</taxon>
        <taxon>Bacilli</taxon>
        <taxon>Bacillales</taxon>
        <taxon>Bacillaceae</taxon>
        <taxon>Alteribacter</taxon>
    </lineage>
</organism>
<dbReference type="PANTHER" id="PTHR43333:SF1">
    <property type="entry name" value="D-ISOMER SPECIFIC 2-HYDROXYACID DEHYDROGENASE NAD-BINDING DOMAIN-CONTAINING PROTEIN"/>
    <property type="match status" value="1"/>
</dbReference>
<dbReference type="PANTHER" id="PTHR43333">
    <property type="entry name" value="2-HACID_DH_C DOMAIN-CONTAINING PROTEIN"/>
    <property type="match status" value="1"/>
</dbReference>
<keyword evidence="5" id="KW-1185">Reference proteome</keyword>
<dbReference type="GO" id="GO:0016616">
    <property type="term" value="F:oxidoreductase activity, acting on the CH-OH group of donors, NAD or NADP as acceptor"/>
    <property type="evidence" value="ECO:0007669"/>
    <property type="project" value="InterPro"/>
</dbReference>
<dbReference type="InterPro" id="IPR029753">
    <property type="entry name" value="D-isomer_DH_CS"/>
</dbReference>
<dbReference type="SUPFAM" id="SSF52283">
    <property type="entry name" value="Formate/glycerate dehydrogenase catalytic domain-like"/>
    <property type="match status" value="1"/>
</dbReference>
<reference evidence="4 5" key="1">
    <citation type="submission" date="2018-10" db="EMBL/GenBank/DDBJ databases">
        <title>Bacillus Keqinensis sp. nov., a moderately halophilic bacterium isolated from a saline-alkaline lake.</title>
        <authorList>
            <person name="Wang H."/>
        </authorList>
    </citation>
    <scope>NUCLEOTIDE SEQUENCE [LARGE SCALE GENOMIC DNA]</scope>
    <source>
        <strain evidence="4 5">KQ-3</strain>
    </source>
</reference>
<evidence type="ECO:0000313" key="4">
    <source>
        <dbReference type="EMBL" id="RNA67491.1"/>
    </source>
</evidence>
<evidence type="ECO:0000256" key="2">
    <source>
        <dbReference type="ARBA" id="ARBA00023027"/>
    </source>
</evidence>
<proteinExistence type="predicted"/>
<dbReference type="PROSITE" id="PS00671">
    <property type="entry name" value="D_2_HYDROXYACID_DH_3"/>
    <property type="match status" value="1"/>
</dbReference>
<name>A0A3M7TQ02_9BACI</name>